<accession>A0A0H4PHI4</accession>
<dbReference type="OrthoDB" id="1086662at2"/>
<organism evidence="1 2">
    <name type="scientific">Cyclobacterium amurskyense</name>
    <dbReference type="NCBI Taxonomy" id="320787"/>
    <lineage>
        <taxon>Bacteria</taxon>
        <taxon>Pseudomonadati</taxon>
        <taxon>Bacteroidota</taxon>
        <taxon>Cytophagia</taxon>
        <taxon>Cytophagales</taxon>
        <taxon>Cyclobacteriaceae</taxon>
        <taxon>Cyclobacterium</taxon>
    </lineage>
</organism>
<proteinExistence type="predicted"/>
<protein>
    <submittedName>
        <fullName evidence="1">Uncharacterized protein</fullName>
    </submittedName>
</protein>
<sequence>MKGSIIRLAILFFICTNGYGQEPEWVVEENNFEYTMSFVSFLNIDGLNLNSTSDKVGAFVNGECRGTTNLIYVKSKDRYYAYFNVFSNTLGETIHFKVYDSEKNQVTDISETVKFETNALRGNLSQAFSIASPALNNEAQLLDFSFKDIEVVNKTENDQEMVLYLNNGVNPTLLKGVFELSDGSKLFHRGQQLISGTSVLDFSSPVYLDVLSQDESMKKQWVISVRYTTRSSSIKIYKKDAVCYNGGAIKVVSDLNGGEIILFKDQIEYAKLPIVNGEVLFTDLLAGDYLLKTGDLEKNVEIILKE</sequence>
<dbReference type="EMBL" id="CP012040">
    <property type="protein sequence ID" value="AKP52485.1"/>
    <property type="molecule type" value="Genomic_DNA"/>
</dbReference>
<keyword evidence="2" id="KW-1185">Reference proteome</keyword>
<evidence type="ECO:0000313" key="1">
    <source>
        <dbReference type="EMBL" id="AKP52485.1"/>
    </source>
</evidence>
<reference evidence="1 2" key="1">
    <citation type="submission" date="2015-07" db="EMBL/GenBank/DDBJ databases">
        <authorList>
            <person name="Kim K.M."/>
        </authorList>
    </citation>
    <scope>NUCLEOTIDE SEQUENCE [LARGE SCALE GENOMIC DNA]</scope>
    <source>
        <strain evidence="1 2">KCTC 12363</strain>
    </source>
</reference>
<dbReference type="Proteomes" id="UP000036520">
    <property type="component" value="Chromosome"/>
</dbReference>
<dbReference type="Gene3D" id="2.60.40.2340">
    <property type="match status" value="1"/>
</dbReference>
<dbReference type="KEGG" id="camu:CA2015_3084"/>
<dbReference type="AlphaFoldDB" id="A0A0H4PHI4"/>
<name>A0A0H4PHI4_9BACT</name>
<dbReference type="STRING" id="320787.CA2015_3084"/>
<evidence type="ECO:0000313" key="2">
    <source>
        <dbReference type="Proteomes" id="UP000036520"/>
    </source>
</evidence>
<gene>
    <name evidence="1" type="ORF">CA2015_3084</name>
</gene>